<dbReference type="Gene3D" id="1.25.40.10">
    <property type="entry name" value="Tetratricopeptide repeat domain"/>
    <property type="match status" value="1"/>
</dbReference>
<feature type="signal peptide" evidence="1">
    <location>
        <begin position="1"/>
        <end position="20"/>
    </location>
</feature>
<evidence type="ECO:0000256" key="1">
    <source>
        <dbReference type="SAM" id="SignalP"/>
    </source>
</evidence>
<dbReference type="EC" id="3.1.1.103" evidence="4"/>
<dbReference type="Proteomes" id="UP000646877">
    <property type="component" value="Unassembled WGS sequence"/>
</dbReference>
<dbReference type="InterPro" id="IPR001466">
    <property type="entry name" value="Beta-lactam-related"/>
</dbReference>
<organism evidence="3 5">
    <name type="scientific">Pseudoalteromonas maricaloris</name>
    <dbReference type="NCBI Taxonomy" id="184924"/>
    <lineage>
        <taxon>Bacteria</taxon>
        <taxon>Pseudomonadati</taxon>
        <taxon>Pseudomonadota</taxon>
        <taxon>Gammaproteobacteria</taxon>
        <taxon>Alteromonadales</taxon>
        <taxon>Pseudoalteromonadaceae</taxon>
        <taxon>Pseudoalteromonas</taxon>
    </lineage>
</organism>
<protein>
    <submittedName>
        <fullName evidence="3 4">Serine hydrolase</fullName>
        <ecNumber evidence="4">3.1.1.103</ecNumber>
    </submittedName>
</protein>
<keyword evidence="6" id="KW-1185">Reference proteome</keyword>
<reference evidence="4 6" key="2">
    <citation type="submission" date="2023-10" db="EMBL/GenBank/DDBJ databases">
        <title>To unveil natural product biosynthetic capacity in Pseudoalteromonas.</title>
        <authorList>
            <person name="Wang J."/>
        </authorList>
    </citation>
    <scope>NUCLEOTIDE SEQUENCE [LARGE SCALE GENOMIC DNA]</scope>
    <source>
        <strain evidence="4 6">DSM 15914</strain>
    </source>
</reference>
<dbReference type="GO" id="GO:0016787">
    <property type="term" value="F:hydrolase activity"/>
    <property type="evidence" value="ECO:0007669"/>
    <property type="project" value="UniProtKB-KW"/>
</dbReference>
<dbReference type="Pfam" id="PF00144">
    <property type="entry name" value="Beta-lactamase"/>
    <property type="match status" value="1"/>
</dbReference>
<dbReference type="InterPro" id="IPR023650">
    <property type="entry name" value="Beta-lactam_class-A_AS"/>
</dbReference>
<dbReference type="PANTHER" id="PTHR46825">
    <property type="entry name" value="D-ALANYL-D-ALANINE-CARBOXYPEPTIDASE/ENDOPEPTIDASE AMPH"/>
    <property type="match status" value="1"/>
</dbReference>
<dbReference type="RefSeq" id="WP_193521382.1">
    <property type="nucleotide sequence ID" value="NZ_CBCSDF010000003.1"/>
</dbReference>
<proteinExistence type="predicted"/>
<feature type="chain" id="PRO_5034287818" evidence="1">
    <location>
        <begin position="21"/>
        <end position="475"/>
    </location>
</feature>
<dbReference type="Gene3D" id="3.40.710.10">
    <property type="entry name" value="DD-peptidase/beta-lactamase superfamily"/>
    <property type="match status" value="1"/>
</dbReference>
<gene>
    <name evidence="3" type="ORF">F9Y85_00300</name>
    <name evidence="4" type="ORF">R5H13_13270</name>
</gene>
<dbReference type="EMBL" id="WEIA01000001">
    <property type="protein sequence ID" value="NLR19794.1"/>
    <property type="molecule type" value="Genomic_DNA"/>
</dbReference>
<dbReference type="PANTHER" id="PTHR46825:SF9">
    <property type="entry name" value="BETA-LACTAMASE-RELATED DOMAIN-CONTAINING PROTEIN"/>
    <property type="match status" value="1"/>
</dbReference>
<reference evidence="3" key="1">
    <citation type="submission" date="2019-10" db="EMBL/GenBank/DDBJ databases">
        <authorList>
            <person name="Paulsen S."/>
        </authorList>
    </citation>
    <scope>NUCLEOTIDE SEQUENCE</scope>
    <source>
        <strain evidence="3">LMG 19692</strain>
    </source>
</reference>
<dbReference type="AlphaFoldDB" id="A0A8I2H2B7"/>
<sequence length="475" mass="53458">MKALPHLLLFLCLFSMPAQATTQLHKQLDDYIAQYHQIKEFDGAALVARGSEVLLQQGYGFANAEWQIANQPNTKFKLASVTKQFTALLVLQQVEKGKIELDANISSYLPKYRKDTGNQITIRQLLNHTSGLPDVFKHPEFRQVQSHNPYNRDEFIDHFCSGDLLFEPGSAFRYSNAGYTILGRILELVSGKSYWQLLEKQILVPLDMKETGFADHKQVIKGLANGYDTTLKGFKHADFIDMTVPFSAGAMYSTVQDMYKWDRALYTDKLLTPETKTLLFTPSKHRNYGFGWEVTDKEDTSQIKTLVHHGGGIPGFGAKIARVLEDKTVIILLDNTGGAPLTKMVDGILEILAGRAVAAPKLSPYRLLFATILSDGVEIAIKNYQQQVREGKGLSERRLNRFGYQLLEVGYYDAAIEFFKLNVTAHPKSVNTYDSLAEAYLIKGDKTNAGVTYRQLLQLDNNHEAAKRFVESTLK</sequence>
<dbReference type="SUPFAM" id="SSF48452">
    <property type="entry name" value="TPR-like"/>
    <property type="match status" value="1"/>
</dbReference>
<dbReference type="Proteomes" id="UP001304419">
    <property type="component" value="Chromosome 1"/>
</dbReference>
<accession>A0A8I2H2B7</accession>
<dbReference type="SUPFAM" id="SSF56601">
    <property type="entry name" value="beta-lactamase/transpeptidase-like"/>
    <property type="match status" value="1"/>
</dbReference>
<keyword evidence="1" id="KW-0732">Signal</keyword>
<feature type="domain" description="Beta-lactamase-related" evidence="2">
    <location>
        <begin position="29"/>
        <end position="338"/>
    </location>
</feature>
<evidence type="ECO:0000259" key="2">
    <source>
        <dbReference type="Pfam" id="PF00144"/>
    </source>
</evidence>
<name>A0A8I2H2B7_9GAMM</name>
<evidence type="ECO:0000313" key="4">
    <source>
        <dbReference type="EMBL" id="WOX27621.1"/>
    </source>
</evidence>
<dbReference type="InterPro" id="IPR050491">
    <property type="entry name" value="AmpC-like"/>
</dbReference>
<evidence type="ECO:0000313" key="6">
    <source>
        <dbReference type="Proteomes" id="UP001304419"/>
    </source>
</evidence>
<evidence type="ECO:0000313" key="5">
    <source>
        <dbReference type="Proteomes" id="UP000646877"/>
    </source>
</evidence>
<dbReference type="InterPro" id="IPR011990">
    <property type="entry name" value="TPR-like_helical_dom_sf"/>
</dbReference>
<evidence type="ECO:0000313" key="3">
    <source>
        <dbReference type="EMBL" id="NLR19794.1"/>
    </source>
</evidence>
<dbReference type="PROSITE" id="PS00146">
    <property type="entry name" value="BETA_LACTAMASE_A"/>
    <property type="match status" value="1"/>
</dbReference>
<dbReference type="EMBL" id="CP137578">
    <property type="protein sequence ID" value="WOX27621.1"/>
    <property type="molecule type" value="Genomic_DNA"/>
</dbReference>
<keyword evidence="3" id="KW-0378">Hydrolase</keyword>
<dbReference type="InterPro" id="IPR012338">
    <property type="entry name" value="Beta-lactam/transpept-like"/>
</dbReference>